<feature type="transmembrane region" description="Helical" evidence="2">
    <location>
        <begin position="121"/>
        <end position="139"/>
    </location>
</feature>
<dbReference type="SUPFAM" id="SSF53474">
    <property type="entry name" value="alpha/beta-Hydrolases"/>
    <property type="match status" value="1"/>
</dbReference>
<evidence type="ECO:0000313" key="4">
    <source>
        <dbReference type="Proteomes" id="UP000184452"/>
    </source>
</evidence>
<reference evidence="3 4" key="1">
    <citation type="submission" date="2016-11" db="EMBL/GenBank/DDBJ databases">
        <authorList>
            <person name="Jaros S."/>
            <person name="Januszkiewicz K."/>
            <person name="Wedrychowicz H."/>
        </authorList>
    </citation>
    <scope>NUCLEOTIDE SEQUENCE [LARGE SCALE GENOMIC DNA]</scope>
    <source>
        <strain evidence="3 4">CGMCC 4.5723</strain>
    </source>
</reference>
<feature type="transmembrane region" description="Helical" evidence="2">
    <location>
        <begin position="313"/>
        <end position="337"/>
    </location>
</feature>
<feature type="transmembrane region" description="Helical" evidence="2">
    <location>
        <begin position="387"/>
        <end position="410"/>
    </location>
</feature>
<keyword evidence="4" id="KW-1185">Reference proteome</keyword>
<accession>A0A1M6QW06</accession>
<organism evidence="3 4">
    <name type="scientific">Nocardiopsis flavescens</name>
    <dbReference type="NCBI Taxonomy" id="758803"/>
    <lineage>
        <taxon>Bacteria</taxon>
        <taxon>Bacillati</taxon>
        <taxon>Actinomycetota</taxon>
        <taxon>Actinomycetes</taxon>
        <taxon>Streptosporangiales</taxon>
        <taxon>Nocardiopsidaceae</taxon>
        <taxon>Nocardiopsis</taxon>
    </lineage>
</organism>
<dbReference type="Proteomes" id="UP000184452">
    <property type="component" value="Unassembled WGS sequence"/>
</dbReference>
<dbReference type="AlphaFoldDB" id="A0A1M6QW06"/>
<feature type="transmembrane region" description="Helical" evidence="2">
    <location>
        <begin position="160"/>
        <end position="182"/>
    </location>
</feature>
<dbReference type="OrthoDB" id="4320047at2"/>
<feature type="compositionally biased region" description="Basic and acidic residues" evidence="1">
    <location>
        <begin position="1"/>
        <end position="12"/>
    </location>
</feature>
<evidence type="ECO:0008006" key="5">
    <source>
        <dbReference type="Google" id="ProtNLM"/>
    </source>
</evidence>
<keyword evidence="2" id="KW-1133">Transmembrane helix</keyword>
<proteinExistence type="predicted"/>
<keyword evidence="2" id="KW-0812">Transmembrane</keyword>
<keyword evidence="2" id="KW-0472">Membrane</keyword>
<feature type="compositionally biased region" description="Low complexity" evidence="1">
    <location>
        <begin position="36"/>
        <end position="51"/>
    </location>
</feature>
<protein>
    <recommendedName>
        <fullName evidence="5">Integral membrane protein</fullName>
    </recommendedName>
</protein>
<dbReference type="EMBL" id="FQZK01000016">
    <property type="protein sequence ID" value="SHK24376.1"/>
    <property type="molecule type" value="Genomic_DNA"/>
</dbReference>
<evidence type="ECO:0000313" key="3">
    <source>
        <dbReference type="EMBL" id="SHK24376.1"/>
    </source>
</evidence>
<feature type="transmembrane region" description="Helical" evidence="2">
    <location>
        <begin position="422"/>
        <end position="443"/>
    </location>
</feature>
<name>A0A1M6QW06_9ACTN</name>
<sequence length="810" mass="85225">MSDQTESLRSHEPLSPAAGPLPSAPPHTPAPPAPEDGPGAHPGSAHPAARPGRARVELRVHGVSGGQAEELLDVEPAMRVGGDGLAGFFRWRRGADTETVPGVRREIFAWGNLTSGSASRAFWLLLLPFMLVNVAYWMRPGRAGRNLRGTARVADNVYGAGIRLLALTLTVLITVAAAGIGVDLLGWQCAAGLGEECVRARPWLSFWASPDSVLSAPGPALLVGSLVPLALVAVLWRLSRRTAADYEVVTTSAPPAYDPAAPLSHPDLWRNSEIMARLRSAHIAVALGVLALLVAVPALLYDLAGGAARPWGVALVGVLGAVALVSTASVLVPGVDPRWNARADRLCRLLRDAVLVLAAATALYVLWPRPGWTAQGRLPGHASVLNALFTAQVALVLITLAAAVVLYACARAHRGAALRGMAGPATAALGALTGGAFSAVLVYQGSLWLSGCRALSTPGRDCLVLETPTVYSWLQLAIALEAVLAVAVAAVLAVRLRRSARAHLGGVTEDYERSVRDRRTRDIARARALGRMTEVVPGVLVALLLPAAALGALVLYSILSGHLTPDGPEPAAVAVAGRVRVVAQGAVSALIGAGSLLGGAALAALVWIGRSAYRDRPTRQAVGALWDVGTFWPRVAHPLAPPSYAERAVPQLVARVARMTREGTAVVLSGHSQGSVLAAATVWQLPDDCLGRVALITHGSPLDRLYARYFPAFFGPEPFADLRGRVAGWRNLWRTTDAIAGPVRMRSGTGPETAVVEPQAPLPDPRSYDALPGEARRPEILGHSYYTDDPAYSQALRRMLTELEEAYQGP</sequence>
<evidence type="ECO:0000256" key="2">
    <source>
        <dbReference type="SAM" id="Phobius"/>
    </source>
</evidence>
<feature type="compositionally biased region" description="Pro residues" evidence="1">
    <location>
        <begin position="22"/>
        <end position="35"/>
    </location>
</feature>
<feature type="transmembrane region" description="Helical" evidence="2">
    <location>
        <begin position="473"/>
        <end position="494"/>
    </location>
</feature>
<feature type="region of interest" description="Disordered" evidence="1">
    <location>
        <begin position="745"/>
        <end position="764"/>
    </location>
</feature>
<dbReference type="InterPro" id="IPR029058">
    <property type="entry name" value="AB_hydrolase_fold"/>
</dbReference>
<gene>
    <name evidence="3" type="ORF">SAMN05421803_11651</name>
</gene>
<evidence type="ECO:0000256" key="1">
    <source>
        <dbReference type="SAM" id="MobiDB-lite"/>
    </source>
</evidence>
<feature type="transmembrane region" description="Helical" evidence="2">
    <location>
        <begin position="216"/>
        <end position="236"/>
    </location>
</feature>
<feature type="region of interest" description="Disordered" evidence="1">
    <location>
        <begin position="1"/>
        <end position="52"/>
    </location>
</feature>
<feature type="transmembrane region" description="Helical" evidence="2">
    <location>
        <begin position="349"/>
        <end position="367"/>
    </location>
</feature>
<feature type="transmembrane region" description="Helical" evidence="2">
    <location>
        <begin position="280"/>
        <end position="301"/>
    </location>
</feature>
<dbReference type="RefSeq" id="WP_073381418.1">
    <property type="nucleotide sequence ID" value="NZ_FQZK01000016.1"/>
</dbReference>
<feature type="transmembrane region" description="Helical" evidence="2">
    <location>
        <begin position="535"/>
        <end position="559"/>
    </location>
</feature>
<dbReference type="STRING" id="758803.SAMN05421803_11651"/>
<feature type="transmembrane region" description="Helical" evidence="2">
    <location>
        <begin position="586"/>
        <end position="609"/>
    </location>
</feature>